<sequence>METLDAVEVPIRRLDDGLLAASLVRASGPSPRRRPPHRAVPAADVSVLVPVHLGPDSGARDALGHAVRAAAESRRAGRLVAVDEVGADPRASALLALLEPEIVILASGMLTRRADSDVAPTLHAVAAHVERTGAVLVADGVDSLRHRRRALELGATHGLGRLYPPALRAEPAERFPPSPTWSTPDVETPTPYATVASGRVPVRSTEHLLARMTATLEAHAATAGPDTLVLGTFRHLDHFCASTRSRWSGMAGGVAHAGAYAVGMKAGVESGVVHTPLDPADPLAEEWNVVVLGAHFAGVLSAVSTHHRHPAGDREFDYVVSYDRPTVVRCARSILRRGPSPAARRGTG</sequence>
<evidence type="ECO:0000313" key="3">
    <source>
        <dbReference type="EMBL" id="UYF96236.1"/>
    </source>
</evidence>
<dbReference type="SUPFAM" id="SSF141868">
    <property type="entry name" value="EAL domain-like"/>
    <property type="match status" value="1"/>
</dbReference>
<dbReference type="InterPro" id="IPR035919">
    <property type="entry name" value="EAL_sf"/>
</dbReference>
<feature type="domain" description="DICT" evidence="2">
    <location>
        <begin position="201"/>
        <end position="302"/>
    </location>
</feature>
<name>A0AA46PYM4_9NOCA</name>
<evidence type="ECO:0000256" key="1">
    <source>
        <dbReference type="SAM" id="MobiDB-lite"/>
    </source>
</evidence>
<reference evidence="3" key="1">
    <citation type="submission" date="2022-09" db="EMBL/GenBank/DDBJ databases">
        <title>The genome sequence of Rhodococcus aetherivorans N1.</title>
        <authorList>
            <person name="Jiang W."/>
        </authorList>
    </citation>
    <scope>NUCLEOTIDE SEQUENCE</scope>
    <source>
        <strain evidence="3">N1</strain>
    </source>
</reference>
<evidence type="ECO:0000259" key="2">
    <source>
        <dbReference type="Pfam" id="PF10069"/>
    </source>
</evidence>
<dbReference type="InterPro" id="IPR019278">
    <property type="entry name" value="DICT_dom"/>
</dbReference>
<dbReference type="AlphaFoldDB" id="A0AA46PYM4"/>
<proteinExistence type="predicted"/>
<evidence type="ECO:0000313" key="4">
    <source>
        <dbReference type="Proteomes" id="UP001163947"/>
    </source>
</evidence>
<dbReference type="Pfam" id="PF10069">
    <property type="entry name" value="DICT"/>
    <property type="match status" value="1"/>
</dbReference>
<dbReference type="Gene3D" id="3.20.20.450">
    <property type="entry name" value="EAL domain"/>
    <property type="match status" value="1"/>
</dbReference>
<accession>A0AA46PYM4</accession>
<organism evidence="3 4">
    <name type="scientific">Rhodococcus aetherivorans</name>
    <dbReference type="NCBI Taxonomy" id="191292"/>
    <lineage>
        <taxon>Bacteria</taxon>
        <taxon>Bacillati</taxon>
        <taxon>Actinomycetota</taxon>
        <taxon>Actinomycetes</taxon>
        <taxon>Mycobacteriales</taxon>
        <taxon>Nocardiaceae</taxon>
        <taxon>Rhodococcus</taxon>
    </lineage>
</organism>
<dbReference type="EMBL" id="CP106982">
    <property type="protein sequence ID" value="UYF96236.1"/>
    <property type="molecule type" value="Genomic_DNA"/>
</dbReference>
<feature type="region of interest" description="Disordered" evidence="1">
    <location>
        <begin position="170"/>
        <end position="190"/>
    </location>
</feature>
<dbReference type="GeneID" id="83620948"/>
<protein>
    <submittedName>
        <fullName evidence="3">EAL domain-containing protein</fullName>
    </submittedName>
</protein>
<dbReference type="RefSeq" id="WP_065922365.1">
    <property type="nucleotide sequence ID" value="NZ_CP088969.1"/>
</dbReference>
<gene>
    <name evidence="3" type="ORF">OCS65_10985</name>
</gene>
<dbReference type="Proteomes" id="UP001163947">
    <property type="component" value="Chromosome"/>
</dbReference>